<dbReference type="KEGG" id="thel:IG193_03030"/>
<evidence type="ECO:0000313" key="3">
    <source>
        <dbReference type="Proteomes" id="UP000594121"/>
    </source>
</evidence>
<name>A0A7L9FI70_9CREN</name>
<dbReference type="GeneID" id="59148836"/>
<keyword evidence="1" id="KW-0812">Transmembrane</keyword>
<organism evidence="2 3">
    <name type="scientific">Infirmifilum lucidum</name>
    <dbReference type="NCBI Taxonomy" id="2776706"/>
    <lineage>
        <taxon>Archaea</taxon>
        <taxon>Thermoproteota</taxon>
        <taxon>Thermoprotei</taxon>
        <taxon>Thermofilales</taxon>
        <taxon>Thermofilaceae</taxon>
        <taxon>Infirmifilum</taxon>
    </lineage>
</organism>
<evidence type="ECO:0000313" key="2">
    <source>
        <dbReference type="EMBL" id="QOJ79449.1"/>
    </source>
</evidence>
<keyword evidence="3" id="KW-1185">Reference proteome</keyword>
<dbReference type="AlphaFoldDB" id="A0A7L9FI70"/>
<protein>
    <submittedName>
        <fullName evidence="2">DUF2208 domain-containing protein</fullName>
    </submittedName>
</protein>
<sequence length="245" mass="27890">MRLTLMVQYLLGLVLMVLFAYMNANYPDKTWLFFMLYFLAFMGIIFLVTGRQARSMLRDLEEVKGGEKVFEADPQEVLKLRERDMERTRSELAAQAKVSLVPLASMIVFILIVSVPSLRGFFDSVGHMLAQDQKTATFYSFLAMYGTFYAFSLVTGLYTRRLQAKTGALRIATKYLVTTKGIVVDDSIPVKFPIKGTVVTDSRRKFVEVHLVQTYMGTTVKQRIRLYTEEPSKLAGMLKQGLQAK</sequence>
<keyword evidence="1" id="KW-1133">Transmembrane helix</keyword>
<accession>A0A7L9FI70</accession>
<dbReference type="InterPro" id="IPR009198">
    <property type="entry name" value="UCP014484_TM"/>
</dbReference>
<dbReference type="Pfam" id="PF09973">
    <property type="entry name" value="DUF2208"/>
    <property type="match status" value="1"/>
</dbReference>
<reference evidence="2 3" key="1">
    <citation type="submission" date="2020-10" db="EMBL/GenBank/DDBJ databases">
        <title>Thermofilum lucidum 3507LT sp. nov. a novel member of Thermofilaceae family isolated from Chile hot spring, and proposal of description order Thermofilales.</title>
        <authorList>
            <person name="Zayulina K.S."/>
            <person name="Elcheninov A.G."/>
            <person name="Toshchakov S.V."/>
            <person name="Kublanov I.V."/>
        </authorList>
    </citation>
    <scope>NUCLEOTIDE SEQUENCE [LARGE SCALE GENOMIC DNA]</scope>
    <source>
        <strain evidence="2 3">3507LT</strain>
    </source>
</reference>
<gene>
    <name evidence="2" type="ORF">IG193_03030</name>
</gene>
<feature type="transmembrane region" description="Helical" evidence="1">
    <location>
        <begin position="138"/>
        <end position="158"/>
    </location>
</feature>
<feature type="transmembrane region" description="Helical" evidence="1">
    <location>
        <begin position="98"/>
        <end position="118"/>
    </location>
</feature>
<keyword evidence="1" id="KW-0472">Membrane</keyword>
<dbReference type="Proteomes" id="UP000594121">
    <property type="component" value="Chromosome"/>
</dbReference>
<dbReference type="EMBL" id="CP062310">
    <property type="protein sequence ID" value="QOJ79449.1"/>
    <property type="molecule type" value="Genomic_DNA"/>
</dbReference>
<dbReference type="InParanoid" id="A0A7L9FI70"/>
<feature type="transmembrane region" description="Helical" evidence="1">
    <location>
        <begin position="30"/>
        <end position="48"/>
    </location>
</feature>
<evidence type="ECO:0000256" key="1">
    <source>
        <dbReference type="SAM" id="Phobius"/>
    </source>
</evidence>
<feature type="transmembrane region" description="Helical" evidence="1">
    <location>
        <begin position="7"/>
        <end position="24"/>
    </location>
</feature>
<proteinExistence type="predicted"/>
<dbReference type="RefSeq" id="WP_192819421.1">
    <property type="nucleotide sequence ID" value="NZ_CP062310.1"/>
</dbReference>